<accession>A0A812UR63</accession>
<gene>
    <name evidence="2" type="ORF">SNAT2548_LOCUS32775</name>
</gene>
<reference evidence="2" key="1">
    <citation type="submission" date="2021-02" db="EMBL/GenBank/DDBJ databases">
        <authorList>
            <person name="Dougan E. K."/>
            <person name="Rhodes N."/>
            <person name="Thang M."/>
            <person name="Chan C."/>
        </authorList>
    </citation>
    <scope>NUCLEOTIDE SEQUENCE</scope>
</reference>
<dbReference type="Proteomes" id="UP000604046">
    <property type="component" value="Unassembled WGS sequence"/>
</dbReference>
<comment type="caution">
    <text evidence="2">The sequence shown here is derived from an EMBL/GenBank/DDBJ whole genome shotgun (WGS) entry which is preliminary data.</text>
</comment>
<organism evidence="2 3">
    <name type="scientific">Symbiodinium natans</name>
    <dbReference type="NCBI Taxonomy" id="878477"/>
    <lineage>
        <taxon>Eukaryota</taxon>
        <taxon>Sar</taxon>
        <taxon>Alveolata</taxon>
        <taxon>Dinophyceae</taxon>
        <taxon>Suessiales</taxon>
        <taxon>Symbiodiniaceae</taxon>
        <taxon>Symbiodinium</taxon>
    </lineage>
</organism>
<protein>
    <submittedName>
        <fullName evidence="2">Uncharacterized protein</fullName>
    </submittedName>
</protein>
<evidence type="ECO:0000313" key="3">
    <source>
        <dbReference type="Proteomes" id="UP000604046"/>
    </source>
</evidence>
<dbReference type="EMBL" id="CAJNDS010002724">
    <property type="protein sequence ID" value="CAE7574516.1"/>
    <property type="molecule type" value="Genomic_DNA"/>
</dbReference>
<evidence type="ECO:0000313" key="2">
    <source>
        <dbReference type="EMBL" id="CAE7574516.1"/>
    </source>
</evidence>
<sequence>MAASEQPKVQLDDTLAGYFAAMPRAWQFERAQGISGALSHSASFSLFLSVFSEILAPLHVLSCDSYSKPWSARLEDDEECDEDSIVEADSASVASAKQRR</sequence>
<name>A0A812UR63_9DINO</name>
<evidence type="ECO:0000256" key="1">
    <source>
        <dbReference type="SAM" id="MobiDB-lite"/>
    </source>
</evidence>
<proteinExistence type="predicted"/>
<dbReference type="AlphaFoldDB" id="A0A812UR63"/>
<feature type="region of interest" description="Disordered" evidence="1">
    <location>
        <begin position="79"/>
        <end position="100"/>
    </location>
</feature>
<keyword evidence="3" id="KW-1185">Reference proteome</keyword>